<evidence type="ECO:0000313" key="1">
    <source>
        <dbReference type="EMBL" id="ALU27622.1"/>
    </source>
</evidence>
<protein>
    <submittedName>
        <fullName evidence="1">Uncharacterized protein</fullName>
    </submittedName>
</protein>
<gene>
    <name evidence="1" type="ORF">AS202_16365</name>
</gene>
<evidence type="ECO:0000313" key="2">
    <source>
        <dbReference type="Proteomes" id="UP000069030"/>
    </source>
</evidence>
<dbReference type="KEGG" id="mod:AS202_16365"/>
<reference evidence="1 2" key="1">
    <citation type="journal article" date="2016" name="J. Zhejiang Univ. Sci. B">
        <title>Antibiotic resistance mechanisms of Myroides sp.</title>
        <authorList>
            <person name="Hu S."/>
            <person name="Yuan S."/>
            <person name="Qu H."/>
            <person name="Jiang T."/>
            <person name="Zhou Y."/>
            <person name="Wang M."/>
            <person name="Ming D."/>
        </authorList>
    </citation>
    <scope>NUCLEOTIDE SEQUENCE [LARGE SCALE GENOMIC DNA]</scope>
    <source>
        <strain evidence="1 2">PR63039</strain>
    </source>
</reference>
<accession>A0A0S7ECF8</accession>
<dbReference type="AlphaFoldDB" id="A0A0S7ECF8"/>
<dbReference type="EMBL" id="CP013690">
    <property type="protein sequence ID" value="ALU27622.1"/>
    <property type="molecule type" value="Genomic_DNA"/>
</dbReference>
<name>A0A0S7ECF8_9FLAO</name>
<proteinExistence type="predicted"/>
<sequence length="61" mass="7393">MFTPGQLKFAIFFIIAFTIVMIIMYRKDIKLHRIYYKNRLWVLVAFLSFIGSLFILKNFLK</sequence>
<dbReference type="GeneID" id="69255890"/>
<dbReference type="Proteomes" id="UP000069030">
    <property type="component" value="Chromosome"/>
</dbReference>
<dbReference type="RefSeq" id="WP_006258484.1">
    <property type="nucleotide sequence ID" value="NZ_BCMQ01000019.1"/>
</dbReference>
<organism evidence="1 2">
    <name type="scientific">Myroides odoratimimus</name>
    <dbReference type="NCBI Taxonomy" id="76832"/>
    <lineage>
        <taxon>Bacteria</taxon>
        <taxon>Pseudomonadati</taxon>
        <taxon>Bacteroidota</taxon>
        <taxon>Flavobacteriia</taxon>
        <taxon>Flavobacteriales</taxon>
        <taxon>Flavobacteriaceae</taxon>
        <taxon>Myroides</taxon>
    </lineage>
</organism>